<comment type="caution">
    <text evidence="1">The sequence shown here is derived from an EMBL/GenBank/DDBJ whole genome shotgun (WGS) entry which is preliminary data.</text>
</comment>
<evidence type="ECO:0000313" key="2">
    <source>
        <dbReference type="Proteomes" id="UP000249354"/>
    </source>
</evidence>
<proteinExistence type="predicted"/>
<dbReference type="EMBL" id="QBMC01000074">
    <property type="protein sequence ID" value="PZO16882.1"/>
    <property type="molecule type" value="Genomic_DNA"/>
</dbReference>
<sequence>MYQYYQLAPTELGKLPTAIQWDCGQAISICRDVLQANGYTQIRALFDQTVREVEPEMLDEKGNFFTYNVRVLRFLPNFESFGDRKAIAVLGYIGELMTDVNLHSLTSAFDEALDEYLTTLEPLSAESRFLAALMQ</sequence>
<evidence type="ECO:0000313" key="1">
    <source>
        <dbReference type="EMBL" id="PZO16882.1"/>
    </source>
</evidence>
<name>A0A2W4U8G9_9CYAN</name>
<organism evidence="1 2">
    <name type="scientific">Leptolyngbya foveolarum</name>
    <dbReference type="NCBI Taxonomy" id="47253"/>
    <lineage>
        <taxon>Bacteria</taxon>
        <taxon>Bacillati</taxon>
        <taxon>Cyanobacteriota</taxon>
        <taxon>Cyanophyceae</taxon>
        <taxon>Leptolyngbyales</taxon>
        <taxon>Leptolyngbyaceae</taxon>
        <taxon>Leptolyngbya group</taxon>
        <taxon>Leptolyngbya</taxon>
    </lineage>
</organism>
<accession>A0A2W4U8G9</accession>
<gene>
    <name evidence="1" type="ORF">DCF25_11855</name>
</gene>
<dbReference type="Proteomes" id="UP000249354">
    <property type="component" value="Unassembled WGS sequence"/>
</dbReference>
<reference evidence="2" key="1">
    <citation type="submission" date="2018-04" db="EMBL/GenBank/DDBJ databases">
        <authorList>
            <person name="Cornet L."/>
        </authorList>
    </citation>
    <scope>NUCLEOTIDE SEQUENCE [LARGE SCALE GENOMIC DNA]</scope>
</reference>
<reference evidence="1 2" key="2">
    <citation type="submission" date="2018-06" db="EMBL/GenBank/DDBJ databases">
        <title>Metagenomic assembly of (sub)arctic Cyanobacteria and their associated microbiome from non-axenic cultures.</title>
        <authorList>
            <person name="Baurain D."/>
        </authorList>
    </citation>
    <scope>NUCLEOTIDE SEQUENCE [LARGE SCALE GENOMIC DNA]</scope>
    <source>
        <strain evidence="1">ULC129bin1</strain>
    </source>
</reference>
<protein>
    <submittedName>
        <fullName evidence="1">Uncharacterized protein</fullName>
    </submittedName>
</protein>
<dbReference type="AlphaFoldDB" id="A0A2W4U8G9"/>